<dbReference type="PANTHER" id="PTHR46300">
    <property type="entry name" value="P450, PUTATIVE (EUROFUNG)-RELATED-RELATED"/>
    <property type="match status" value="1"/>
</dbReference>
<dbReference type="InterPro" id="IPR002401">
    <property type="entry name" value="Cyt_P450_E_grp-I"/>
</dbReference>
<evidence type="ECO:0000313" key="13">
    <source>
        <dbReference type="Proteomes" id="UP000054279"/>
    </source>
</evidence>
<evidence type="ECO:0000256" key="11">
    <source>
        <dbReference type="SAM" id="Phobius"/>
    </source>
</evidence>
<proteinExistence type="inferred from homology"/>
<evidence type="ECO:0000256" key="1">
    <source>
        <dbReference type="ARBA" id="ARBA00001971"/>
    </source>
</evidence>
<comment type="pathway">
    <text evidence="2">Secondary metabolite biosynthesis.</text>
</comment>
<evidence type="ECO:0000256" key="4">
    <source>
        <dbReference type="ARBA" id="ARBA00022617"/>
    </source>
</evidence>
<keyword evidence="8 10" id="KW-0503">Monooxygenase</keyword>
<keyword evidence="11" id="KW-0812">Transmembrane</keyword>
<dbReference type="Proteomes" id="UP000054279">
    <property type="component" value="Unassembled WGS sequence"/>
</dbReference>
<dbReference type="Pfam" id="PF00067">
    <property type="entry name" value="p450"/>
    <property type="match status" value="1"/>
</dbReference>
<dbReference type="CDD" id="cd11065">
    <property type="entry name" value="CYP64-like"/>
    <property type="match status" value="1"/>
</dbReference>
<evidence type="ECO:0000256" key="6">
    <source>
        <dbReference type="ARBA" id="ARBA00023002"/>
    </source>
</evidence>
<dbReference type="Gene3D" id="1.10.630.10">
    <property type="entry name" value="Cytochrome P450"/>
    <property type="match status" value="1"/>
</dbReference>
<comment type="cofactor">
    <cofactor evidence="1 9">
        <name>heme</name>
        <dbReference type="ChEBI" id="CHEBI:30413"/>
    </cofactor>
</comment>
<protein>
    <submittedName>
        <fullName evidence="12">Unplaced genomic scaffold SPHSTscaffold_272, whole genome shotgun sequence</fullName>
    </submittedName>
</protein>
<dbReference type="OrthoDB" id="2789670at2759"/>
<sequence length="526" mass="59575">MFSFTAQLYLISLIAIVLVLTYAIRKARTNTLPFPPGPKPLPILGNLLDMPKFRPWDRFMEWRKQYGDIVHVTVFGRHIIILNSLEIARDLLDGRSAKYSSRAYNPMMHEPSLMDCEWVFAFRKSDEAWKRQRKLFVQHLGPSAVLSFHERQLDSAHAMLRLMLNHKTSDNLEESLKYNLSGLIMDVTYGYEVKPENDEFVELATTLTTRLTRALHPNFFAVNNFPWLKYIPAWFPGADFKTFAEEARKNAIAVRDITFEYCKAAIEAGMAKPSFVGNAILAASNGDETTDARRVQDIKEIASIMFVAGNDTTAGVLYACILALVLHPRVQKCAHAELDTVLGSPDSPNFRLPTHADRISLPYIDAIVKEVLRWWQPLPGGVTHCTTEDDIYRGFKIPKGSRVIANVWGIMHDETLFPQPNEFRPERFLVSKKEDITCDPALSGLFGWGRRICLGRPLAESSLWIQIASILAAFHLDPAKDETGKDIDVSYAFDREGFELHPIPFPCFITPRSKNATARILETATS</sequence>
<evidence type="ECO:0000256" key="5">
    <source>
        <dbReference type="ARBA" id="ARBA00022723"/>
    </source>
</evidence>
<reference evidence="12 13" key="1">
    <citation type="submission" date="2014-06" db="EMBL/GenBank/DDBJ databases">
        <title>Evolutionary Origins and Diversification of the Mycorrhizal Mutualists.</title>
        <authorList>
            <consortium name="DOE Joint Genome Institute"/>
            <consortium name="Mycorrhizal Genomics Consortium"/>
            <person name="Kohler A."/>
            <person name="Kuo A."/>
            <person name="Nagy L.G."/>
            <person name="Floudas D."/>
            <person name="Copeland A."/>
            <person name="Barry K.W."/>
            <person name="Cichocki N."/>
            <person name="Veneault-Fourrey C."/>
            <person name="LaButti K."/>
            <person name="Lindquist E.A."/>
            <person name="Lipzen A."/>
            <person name="Lundell T."/>
            <person name="Morin E."/>
            <person name="Murat C."/>
            <person name="Riley R."/>
            <person name="Ohm R."/>
            <person name="Sun H."/>
            <person name="Tunlid A."/>
            <person name="Henrissat B."/>
            <person name="Grigoriev I.V."/>
            <person name="Hibbett D.S."/>
            <person name="Martin F."/>
        </authorList>
    </citation>
    <scope>NUCLEOTIDE SEQUENCE [LARGE SCALE GENOMIC DNA]</scope>
    <source>
        <strain evidence="12 13">SS14</strain>
    </source>
</reference>
<gene>
    <name evidence="12" type="ORF">M422DRAFT_236247</name>
</gene>
<keyword evidence="11" id="KW-0472">Membrane</keyword>
<dbReference type="PANTHER" id="PTHR46300:SF7">
    <property type="entry name" value="P450, PUTATIVE (EUROFUNG)-RELATED"/>
    <property type="match status" value="1"/>
</dbReference>
<keyword evidence="13" id="KW-1185">Reference proteome</keyword>
<organism evidence="12 13">
    <name type="scientific">Sphaerobolus stellatus (strain SS14)</name>
    <dbReference type="NCBI Taxonomy" id="990650"/>
    <lineage>
        <taxon>Eukaryota</taxon>
        <taxon>Fungi</taxon>
        <taxon>Dikarya</taxon>
        <taxon>Basidiomycota</taxon>
        <taxon>Agaricomycotina</taxon>
        <taxon>Agaricomycetes</taxon>
        <taxon>Phallomycetidae</taxon>
        <taxon>Geastrales</taxon>
        <taxon>Sphaerobolaceae</taxon>
        <taxon>Sphaerobolus</taxon>
    </lineage>
</organism>
<evidence type="ECO:0000256" key="8">
    <source>
        <dbReference type="ARBA" id="ARBA00023033"/>
    </source>
</evidence>
<dbReference type="PRINTS" id="PR00463">
    <property type="entry name" value="EP450I"/>
</dbReference>
<dbReference type="InterPro" id="IPR036396">
    <property type="entry name" value="Cyt_P450_sf"/>
</dbReference>
<feature type="transmembrane region" description="Helical" evidence="11">
    <location>
        <begin position="6"/>
        <end position="24"/>
    </location>
</feature>
<evidence type="ECO:0000256" key="3">
    <source>
        <dbReference type="ARBA" id="ARBA00010617"/>
    </source>
</evidence>
<name>A0A0C9UNL9_SPHS4</name>
<dbReference type="EMBL" id="KN837347">
    <property type="protein sequence ID" value="KIJ27086.1"/>
    <property type="molecule type" value="Genomic_DNA"/>
</dbReference>
<evidence type="ECO:0000256" key="7">
    <source>
        <dbReference type="ARBA" id="ARBA00023004"/>
    </source>
</evidence>
<keyword evidence="4 9" id="KW-0349">Heme</keyword>
<dbReference type="InterPro" id="IPR001128">
    <property type="entry name" value="Cyt_P450"/>
</dbReference>
<dbReference type="PROSITE" id="PS00086">
    <property type="entry name" value="CYTOCHROME_P450"/>
    <property type="match status" value="1"/>
</dbReference>
<dbReference type="SUPFAM" id="SSF48264">
    <property type="entry name" value="Cytochrome P450"/>
    <property type="match status" value="1"/>
</dbReference>
<evidence type="ECO:0000256" key="9">
    <source>
        <dbReference type="PIRSR" id="PIRSR602401-1"/>
    </source>
</evidence>
<comment type="similarity">
    <text evidence="3 10">Belongs to the cytochrome P450 family.</text>
</comment>
<keyword evidence="5 9" id="KW-0479">Metal-binding</keyword>
<dbReference type="HOGENOM" id="CLU_001570_2_3_1"/>
<keyword evidence="7 9" id="KW-0408">Iron</keyword>
<keyword evidence="11" id="KW-1133">Transmembrane helix</keyword>
<dbReference type="InterPro" id="IPR050364">
    <property type="entry name" value="Cytochrome_P450_fung"/>
</dbReference>
<accession>A0A0C9UNL9</accession>
<feature type="binding site" description="axial binding residue" evidence="9">
    <location>
        <position position="453"/>
    </location>
    <ligand>
        <name>heme</name>
        <dbReference type="ChEBI" id="CHEBI:30413"/>
    </ligand>
    <ligandPart>
        <name>Fe</name>
        <dbReference type="ChEBI" id="CHEBI:18248"/>
    </ligandPart>
</feature>
<dbReference type="GO" id="GO:0005506">
    <property type="term" value="F:iron ion binding"/>
    <property type="evidence" value="ECO:0007669"/>
    <property type="project" value="InterPro"/>
</dbReference>
<evidence type="ECO:0000256" key="10">
    <source>
        <dbReference type="RuleBase" id="RU000461"/>
    </source>
</evidence>
<evidence type="ECO:0000256" key="2">
    <source>
        <dbReference type="ARBA" id="ARBA00005179"/>
    </source>
</evidence>
<evidence type="ECO:0000313" key="12">
    <source>
        <dbReference type="EMBL" id="KIJ27086.1"/>
    </source>
</evidence>
<keyword evidence="6 10" id="KW-0560">Oxidoreductase</keyword>
<dbReference type="GO" id="GO:0004497">
    <property type="term" value="F:monooxygenase activity"/>
    <property type="evidence" value="ECO:0007669"/>
    <property type="project" value="UniProtKB-KW"/>
</dbReference>
<dbReference type="InterPro" id="IPR017972">
    <property type="entry name" value="Cyt_P450_CS"/>
</dbReference>
<dbReference type="PRINTS" id="PR00385">
    <property type="entry name" value="P450"/>
</dbReference>
<dbReference type="AlphaFoldDB" id="A0A0C9UNL9"/>
<dbReference type="GO" id="GO:0020037">
    <property type="term" value="F:heme binding"/>
    <property type="evidence" value="ECO:0007669"/>
    <property type="project" value="InterPro"/>
</dbReference>
<dbReference type="GO" id="GO:0016705">
    <property type="term" value="F:oxidoreductase activity, acting on paired donors, with incorporation or reduction of molecular oxygen"/>
    <property type="evidence" value="ECO:0007669"/>
    <property type="project" value="InterPro"/>
</dbReference>